<keyword evidence="3" id="KW-0238">DNA-binding</keyword>
<comment type="caution">
    <text evidence="6">The sequence shown here is derived from an EMBL/GenBank/DDBJ whole genome shotgun (WGS) entry which is preliminary data.</text>
</comment>
<sequence>MRFNKLDLNLLVVLNALLTERSISRAAAKIHLSQPATSNALARLRDYFGDELLVSSGRQLLLTSRAESLIEPVREVLMRIDSTIATQPEFDPALETRSFTLLASDFTTTILIPPLLESLFQAAPGVRIHMRSVTYQAGEMLEQGKADFLIAPSQFLSKNHPSSTLFEEEYVCVTWSRHTHVREQLTLNDYLSCGHVTLNLSAGQQGSAFDSWFIDSFDVKRRIEVTAPTMAALPALVIGTDRIATVHRRVAEQASTYLPVTIWEPPLKIPHLVQMLQWHKYKSNDPATTWMRERLTEVAERIWAYTS</sequence>
<dbReference type="Gene3D" id="3.40.190.10">
    <property type="entry name" value="Periplasmic binding protein-like II"/>
    <property type="match status" value="2"/>
</dbReference>
<accession>A0ABT2BS14</accession>
<dbReference type="PANTHER" id="PTHR30118:SF6">
    <property type="entry name" value="HTH-TYPE TRANSCRIPTIONAL REGULATOR LEUO"/>
    <property type="match status" value="1"/>
</dbReference>
<evidence type="ECO:0000313" key="7">
    <source>
        <dbReference type="Proteomes" id="UP001165263"/>
    </source>
</evidence>
<dbReference type="InterPro" id="IPR036390">
    <property type="entry name" value="WH_DNA-bd_sf"/>
</dbReference>
<feature type="domain" description="HTH lysR-type" evidence="5">
    <location>
        <begin position="6"/>
        <end position="63"/>
    </location>
</feature>
<reference evidence="6" key="1">
    <citation type="submission" date="2022-08" db="EMBL/GenBank/DDBJ databases">
        <title>Reclassification of Massilia species as members of the genera Telluria, Duganella, Pseudoduganella, Mokoshia gen. nov. and Zemynaea gen. nov. using orthogonal and non-orthogonal genome-based approaches.</title>
        <authorList>
            <person name="Bowman J.P."/>
        </authorList>
    </citation>
    <scope>NUCLEOTIDE SEQUENCE</scope>
    <source>
        <strain evidence="6">LMG 11547</strain>
    </source>
</reference>
<dbReference type="InterPro" id="IPR005119">
    <property type="entry name" value="LysR_subst-bd"/>
</dbReference>
<evidence type="ECO:0000256" key="2">
    <source>
        <dbReference type="ARBA" id="ARBA00023015"/>
    </source>
</evidence>
<dbReference type="Gene3D" id="1.10.10.10">
    <property type="entry name" value="Winged helix-like DNA-binding domain superfamily/Winged helix DNA-binding domain"/>
    <property type="match status" value="1"/>
</dbReference>
<dbReference type="SUPFAM" id="SSF53850">
    <property type="entry name" value="Periplasmic binding protein-like II"/>
    <property type="match status" value="1"/>
</dbReference>
<dbReference type="InterPro" id="IPR036388">
    <property type="entry name" value="WH-like_DNA-bd_sf"/>
</dbReference>
<dbReference type="PANTHER" id="PTHR30118">
    <property type="entry name" value="HTH-TYPE TRANSCRIPTIONAL REGULATOR LEUO-RELATED"/>
    <property type="match status" value="1"/>
</dbReference>
<evidence type="ECO:0000313" key="6">
    <source>
        <dbReference type="EMBL" id="MCS0627914.1"/>
    </source>
</evidence>
<keyword evidence="4" id="KW-0804">Transcription</keyword>
<name>A0ABT2BS14_9BURK</name>
<evidence type="ECO:0000256" key="3">
    <source>
        <dbReference type="ARBA" id="ARBA00023125"/>
    </source>
</evidence>
<dbReference type="SUPFAM" id="SSF46785">
    <property type="entry name" value="Winged helix' DNA-binding domain"/>
    <property type="match status" value="1"/>
</dbReference>
<evidence type="ECO:0000256" key="1">
    <source>
        <dbReference type="ARBA" id="ARBA00009437"/>
    </source>
</evidence>
<evidence type="ECO:0000259" key="5">
    <source>
        <dbReference type="PROSITE" id="PS50931"/>
    </source>
</evidence>
<dbReference type="InterPro" id="IPR000847">
    <property type="entry name" value="LysR_HTH_N"/>
</dbReference>
<dbReference type="Proteomes" id="UP001165263">
    <property type="component" value="Unassembled WGS sequence"/>
</dbReference>
<dbReference type="RefSeq" id="WP_259447175.1">
    <property type="nucleotide sequence ID" value="NZ_CP119520.1"/>
</dbReference>
<keyword evidence="7" id="KW-1185">Reference proteome</keyword>
<gene>
    <name evidence="6" type="ORF">NX786_00955</name>
</gene>
<comment type="similarity">
    <text evidence="1">Belongs to the LysR transcriptional regulatory family.</text>
</comment>
<dbReference type="EMBL" id="JANUHC010000001">
    <property type="protein sequence ID" value="MCS0627914.1"/>
    <property type="molecule type" value="Genomic_DNA"/>
</dbReference>
<dbReference type="Pfam" id="PF03466">
    <property type="entry name" value="LysR_substrate"/>
    <property type="match status" value="1"/>
</dbReference>
<organism evidence="6 7">
    <name type="scientific">Telluria mixta</name>
    <dbReference type="NCBI Taxonomy" id="34071"/>
    <lineage>
        <taxon>Bacteria</taxon>
        <taxon>Pseudomonadati</taxon>
        <taxon>Pseudomonadota</taxon>
        <taxon>Betaproteobacteria</taxon>
        <taxon>Burkholderiales</taxon>
        <taxon>Oxalobacteraceae</taxon>
        <taxon>Telluria group</taxon>
        <taxon>Telluria</taxon>
    </lineage>
</organism>
<dbReference type="PRINTS" id="PR00039">
    <property type="entry name" value="HTHLYSR"/>
</dbReference>
<dbReference type="InterPro" id="IPR050389">
    <property type="entry name" value="LysR-type_TF"/>
</dbReference>
<proteinExistence type="inferred from homology"/>
<protein>
    <submittedName>
        <fullName evidence="6">LysR family transcriptional regulator</fullName>
    </submittedName>
</protein>
<evidence type="ECO:0000256" key="4">
    <source>
        <dbReference type="ARBA" id="ARBA00023163"/>
    </source>
</evidence>
<keyword evidence="2" id="KW-0805">Transcription regulation</keyword>
<dbReference type="PROSITE" id="PS50931">
    <property type="entry name" value="HTH_LYSR"/>
    <property type="match status" value="1"/>
</dbReference>
<dbReference type="Pfam" id="PF00126">
    <property type="entry name" value="HTH_1"/>
    <property type="match status" value="1"/>
</dbReference>